<evidence type="ECO:0000313" key="1">
    <source>
        <dbReference type="EMBL" id="KAE9542990.1"/>
    </source>
</evidence>
<dbReference type="OrthoDB" id="1158011at2759"/>
<dbReference type="AlphaFoldDB" id="A0A6G0U2I0"/>
<name>A0A6G0U2I0_APHGL</name>
<keyword evidence="2" id="KW-1185">Reference proteome</keyword>
<gene>
    <name evidence="1" type="ORF">AGLY_002901</name>
</gene>
<comment type="caution">
    <text evidence="1">The sequence shown here is derived from an EMBL/GenBank/DDBJ whole genome shotgun (WGS) entry which is preliminary data.</text>
</comment>
<feature type="non-terminal residue" evidence="1">
    <location>
        <position position="1"/>
    </location>
</feature>
<organism evidence="1 2">
    <name type="scientific">Aphis glycines</name>
    <name type="common">Soybean aphid</name>
    <dbReference type="NCBI Taxonomy" id="307491"/>
    <lineage>
        <taxon>Eukaryota</taxon>
        <taxon>Metazoa</taxon>
        <taxon>Ecdysozoa</taxon>
        <taxon>Arthropoda</taxon>
        <taxon>Hexapoda</taxon>
        <taxon>Insecta</taxon>
        <taxon>Pterygota</taxon>
        <taxon>Neoptera</taxon>
        <taxon>Paraneoptera</taxon>
        <taxon>Hemiptera</taxon>
        <taxon>Sternorrhyncha</taxon>
        <taxon>Aphidomorpha</taxon>
        <taxon>Aphidoidea</taxon>
        <taxon>Aphididae</taxon>
        <taxon>Aphidini</taxon>
        <taxon>Aphis</taxon>
        <taxon>Aphis</taxon>
    </lineage>
</organism>
<dbReference type="Proteomes" id="UP000475862">
    <property type="component" value="Unassembled WGS sequence"/>
</dbReference>
<protein>
    <submittedName>
        <fullName evidence="1">Uncharacterized protein</fullName>
    </submittedName>
</protein>
<dbReference type="EMBL" id="VYZN01000009">
    <property type="protein sequence ID" value="KAE9542990.1"/>
    <property type="molecule type" value="Genomic_DNA"/>
</dbReference>
<proteinExistence type="predicted"/>
<reference evidence="1 2" key="1">
    <citation type="submission" date="2019-08" db="EMBL/GenBank/DDBJ databases">
        <title>The genome of the soybean aphid Biotype 1, its phylome, world population structure and adaptation to the North American continent.</title>
        <authorList>
            <person name="Giordano R."/>
            <person name="Donthu R.K."/>
            <person name="Hernandez A.G."/>
            <person name="Wright C.L."/>
            <person name="Zimin A.V."/>
        </authorList>
    </citation>
    <scope>NUCLEOTIDE SEQUENCE [LARGE SCALE GENOMIC DNA]</scope>
    <source>
        <tissue evidence="1">Whole aphids</tissue>
    </source>
</reference>
<sequence>KEVILFNSLVNFKILDDKKKKCRITTVVHSGMSRKFHSMFMLYRTYLTKTLFSGWLLSILGDCSSLALAKFRFSISFCIEIVHKNFRLVHLTLSFEQPIAASRNQSSLYYPLLGCFPARWAAAHRLGTASLCNYHKAKQSSEYSRYAPCRVPCVWMVITYRQTQTSVCFEPAIRSDHVNAGWLKWKISWEN</sequence>
<accession>A0A6G0U2I0</accession>
<evidence type="ECO:0000313" key="2">
    <source>
        <dbReference type="Proteomes" id="UP000475862"/>
    </source>
</evidence>